<evidence type="ECO:0000256" key="14">
    <source>
        <dbReference type="ARBA" id="ARBA00023180"/>
    </source>
</evidence>
<evidence type="ECO:0000256" key="22">
    <source>
        <dbReference type="SAM" id="SignalP"/>
    </source>
</evidence>
<organism evidence="24 25">
    <name type="scientific">Tripterygium wilfordii</name>
    <name type="common">Thunder God vine</name>
    <dbReference type="NCBI Taxonomy" id="458696"/>
    <lineage>
        <taxon>Eukaryota</taxon>
        <taxon>Viridiplantae</taxon>
        <taxon>Streptophyta</taxon>
        <taxon>Embryophyta</taxon>
        <taxon>Tracheophyta</taxon>
        <taxon>Spermatophyta</taxon>
        <taxon>Magnoliopsida</taxon>
        <taxon>eudicotyledons</taxon>
        <taxon>Gunneridae</taxon>
        <taxon>Pentapetalae</taxon>
        <taxon>rosids</taxon>
        <taxon>fabids</taxon>
        <taxon>Celastrales</taxon>
        <taxon>Celastraceae</taxon>
        <taxon>Tripterygium</taxon>
    </lineage>
</organism>
<feature type="domain" description="Plant heme peroxidase family profile" evidence="23">
    <location>
        <begin position="28"/>
        <end position="323"/>
    </location>
</feature>
<dbReference type="GO" id="GO:0020037">
    <property type="term" value="F:heme binding"/>
    <property type="evidence" value="ECO:0007669"/>
    <property type="project" value="InterPro"/>
</dbReference>
<evidence type="ECO:0000256" key="8">
    <source>
        <dbReference type="ARBA" id="ARBA00022723"/>
    </source>
</evidence>
<evidence type="ECO:0000256" key="15">
    <source>
        <dbReference type="ARBA" id="ARBA00023324"/>
    </source>
</evidence>
<dbReference type="PRINTS" id="PR00461">
    <property type="entry name" value="PLPEROXIDASE"/>
</dbReference>
<evidence type="ECO:0000256" key="19">
    <source>
        <dbReference type="PIRSR" id="PIRSR600823-4"/>
    </source>
</evidence>
<feature type="site" description="Transition state stabilizer" evidence="19">
    <location>
        <position position="65"/>
    </location>
</feature>
<keyword evidence="11" id="KW-0560">Oxidoreductase</keyword>
<feature type="binding site" description="axial binding residue" evidence="18">
    <location>
        <position position="196"/>
    </location>
    <ligand>
        <name>heme b</name>
        <dbReference type="ChEBI" id="CHEBI:60344"/>
    </ligand>
    <ligandPart>
        <name>Fe</name>
        <dbReference type="ChEBI" id="CHEBI:18248"/>
    </ligandPart>
</feature>
<dbReference type="PROSITE" id="PS00435">
    <property type="entry name" value="PEROXIDASE_1"/>
    <property type="match status" value="1"/>
</dbReference>
<evidence type="ECO:0000256" key="10">
    <source>
        <dbReference type="ARBA" id="ARBA00022837"/>
    </source>
</evidence>
<dbReference type="FunFam" id="1.10.420.10:FF:000008">
    <property type="entry name" value="Peroxidase"/>
    <property type="match status" value="1"/>
</dbReference>
<dbReference type="InterPro" id="IPR033905">
    <property type="entry name" value="Secretory_peroxidase"/>
</dbReference>
<dbReference type="SUPFAM" id="SSF48113">
    <property type="entry name" value="Heme-dependent peroxidases"/>
    <property type="match status" value="1"/>
</dbReference>
<keyword evidence="13 20" id="KW-1015">Disulfide bond</keyword>
<feature type="disulfide bond" evidence="20">
    <location>
        <begin position="203"/>
        <end position="235"/>
    </location>
</feature>
<comment type="function">
    <text evidence="2">Removal of H(2)O(2), oxidation of toxic reductants, biosynthesis and degradation of lignin, suberization, auxin catabolism, response to environmental stresses such as wounding, pathogen attack and oxidative stress. These functions might be dependent on each isozyme/isoform in each plant tissue.</text>
</comment>
<feature type="binding site" evidence="18">
    <location>
        <position position="248"/>
    </location>
    <ligand>
        <name>Ca(2+)</name>
        <dbReference type="ChEBI" id="CHEBI:29108"/>
        <label>2</label>
    </ligand>
</feature>
<evidence type="ECO:0000256" key="18">
    <source>
        <dbReference type="PIRSR" id="PIRSR600823-3"/>
    </source>
</evidence>
<dbReference type="PANTHER" id="PTHR31235">
    <property type="entry name" value="PEROXIDASE 25-RELATED"/>
    <property type="match status" value="1"/>
</dbReference>
<dbReference type="GO" id="GO:0042744">
    <property type="term" value="P:hydrogen peroxide catabolic process"/>
    <property type="evidence" value="ECO:0007669"/>
    <property type="project" value="UniProtKB-KW"/>
</dbReference>
<feature type="binding site" evidence="18">
    <location>
        <position position="79"/>
    </location>
    <ligand>
        <name>Ca(2+)</name>
        <dbReference type="ChEBI" id="CHEBI:29108"/>
        <label>1</label>
    </ligand>
</feature>
<feature type="binding site" evidence="18">
    <location>
        <position position="197"/>
    </location>
    <ligand>
        <name>Ca(2+)</name>
        <dbReference type="ChEBI" id="CHEBI:29108"/>
        <label>2</label>
    </ligand>
</feature>
<keyword evidence="9 22" id="KW-0732">Signal</keyword>
<evidence type="ECO:0000256" key="1">
    <source>
        <dbReference type="ARBA" id="ARBA00000189"/>
    </source>
</evidence>
<feature type="disulfide bond" evidence="20">
    <location>
        <begin position="71"/>
        <end position="76"/>
    </location>
</feature>
<dbReference type="Gene3D" id="1.10.420.10">
    <property type="entry name" value="Peroxidase, domain 2"/>
    <property type="match status" value="1"/>
</dbReference>
<feature type="binding site" evidence="17">
    <location>
        <position position="166"/>
    </location>
    <ligand>
        <name>substrate</name>
    </ligand>
</feature>
<dbReference type="GO" id="GO:0006979">
    <property type="term" value="P:response to oxidative stress"/>
    <property type="evidence" value="ECO:0007669"/>
    <property type="project" value="InterPro"/>
</dbReference>
<keyword evidence="6 24" id="KW-0575">Peroxidase</keyword>
<evidence type="ECO:0000256" key="2">
    <source>
        <dbReference type="ARBA" id="ARBA00002322"/>
    </source>
</evidence>
<feature type="binding site" evidence="18">
    <location>
        <position position="91"/>
    </location>
    <ligand>
        <name>Ca(2+)</name>
        <dbReference type="ChEBI" id="CHEBI:29108"/>
        <label>1</label>
    </ligand>
</feature>
<keyword evidence="14" id="KW-0325">Glycoprotein</keyword>
<dbReference type="InterPro" id="IPR019793">
    <property type="entry name" value="Peroxidases_heam-ligand_BS"/>
</dbReference>
<evidence type="ECO:0000313" key="25">
    <source>
        <dbReference type="Proteomes" id="UP000593562"/>
    </source>
</evidence>
<feature type="binding site" evidence="18">
    <location>
        <position position="75"/>
    </location>
    <ligand>
        <name>Ca(2+)</name>
        <dbReference type="ChEBI" id="CHEBI:29108"/>
        <label>1</label>
    </ligand>
</feature>
<evidence type="ECO:0000256" key="6">
    <source>
        <dbReference type="ARBA" id="ARBA00022559"/>
    </source>
</evidence>
<dbReference type="PRINTS" id="PR00458">
    <property type="entry name" value="PEROXIDASE"/>
</dbReference>
<feature type="disulfide bond" evidence="20">
    <location>
        <begin position="38"/>
        <end position="117"/>
    </location>
</feature>
<feature type="chain" id="PRO_5029461528" description="peroxidase" evidence="22">
    <location>
        <begin position="27"/>
        <end position="425"/>
    </location>
</feature>
<keyword evidence="8 18" id="KW-0479">Metal-binding</keyword>
<evidence type="ECO:0000256" key="13">
    <source>
        <dbReference type="ARBA" id="ARBA00023157"/>
    </source>
</evidence>
<feature type="compositionally biased region" description="Low complexity" evidence="21">
    <location>
        <begin position="378"/>
        <end position="393"/>
    </location>
</feature>
<evidence type="ECO:0000256" key="16">
    <source>
        <dbReference type="PIRSR" id="PIRSR600823-1"/>
    </source>
</evidence>
<evidence type="ECO:0000256" key="17">
    <source>
        <dbReference type="PIRSR" id="PIRSR600823-2"/>
    </source>
</evidence>
<dbReference type="InParanoid" id="A0A7J7CXE4"/>
<evidence type="ECO:0000256" key="12">
    <source>
        <dbReference type="ARBA" id="ARBA00023004"/>
    </source>
</evidence>
<keyword evidence="12 18" id="KW-0408">Iron</keyword>
<dbReference type="GO" id="GO:0046872">
    <property type="term" value="F:metal ion binding"/>
    <property type="evidence" value="ECO:0007669"/>
    <property type="project" value="UniProtKB-KW"/>
</dbReference>
<evidence type="ECO:0000256" key="20">
    <source>
        <dbReference type="PIRSR" id="PIRSR600823-5"/>
    </source>
</evidence>
<evidence type="ECO:0000256" key="4">
    <source>
        <dbReference type="ARBA" id="ARBA00012313"/>
    </source>
</evidence>
<dbReference type="EC" id="1.11.1.7" evidence="4"/>
<name>A0A7J7CXE4_TRIWF</name>
<feature type="region of interest" description="Disordered" evidence="21">
    <location>
        <begin position="362"/>
        <end position="393"/>
    </location>
</feature>
<evidence type="ECO:0000259" key="23">
    <source>
        <dbReference type="PROSITE" id="PS50873"/>
    </source>
</evidence>
<comment type="caution">
    <text evidence="24">The sequence shown here is derived from an EMBL/GenBank/DDBJ whole genome shotgun (WGS) entry which is preliminary data.</text>
</comment>
<comment type="cofactor">
    <cofactor evidence="18">
        <name>Ca(2+)</name>
        <dbReference type="ChEBI" id="CHEBI:29108"/>
    </cofactor>
    <text evidence="18">Binds 2 calcium ions per subunit.</text>
</comment>
<feature type="signal peptide" evidence="22">
    <location>
        <begin position="1"/>
        <end position="26"/>
    </location>
</feature>
<comment type="catalytic activity">
    <reaction evidence="1">
        <text>2 a phenolic donor + H2O2 = 2 a phenolic radical donor + 2 H2O</text>
        <dbReference type="Rhea" id="RHEA:56136"/>
        <dbReference type="ChEBI" id="CHEBI:15377"/>
        <dbReference type="ChEBI" id="CHEBI:16240"/>
        <dbReference type="ChEBI" id="CHEBI:139520"/>
        <dbReference type="ChEBI" id="CHEBI:139521"/>
        <dbReference type="EC" id="1.11.1.7"/>
    </reaction>
</comment>
<evidence type="ECO:0000256" key="3">
    <source>
        <dbReference type="ARBA" id="ARBA00006873"/>
    </source>
</evidence>
<feature type="active site" description="Proton acceptor" evidence="16">
    <location>
        <position position="69"/>
    </location>
</feature>
<keyword evidence="25" id="KW-1185">Reference proteome</keyword>
<reference evidence="24 25" key="1">
    <citation type="journal article" date="2020" name="Nat. Commun.">
        <title>Genome of Tripterygium wilfordii and identification of cytochrome P450 involved in triptolide biosynthesis.</title>
        <authorList>
            <person name="Tu L."/>
            <person name="Su P."/>
            <person name="Zhang Z."/>
            <person name="Gao L."/>
            <person name="Wang J."/>
            <person name="Hu T."/>
            <person name="Zhou J."/>
            <person name="Zhang Y."/>
            <person name="Zhao Y."/>
            <person name="Liu Y."/>
            <person name="Song Y."/>
            <person name="Tong Y."/>
            <person name="Lu Y."/>
            <person name="Yang J."/>
            <person name="Xu C."/>
            <person name="Jia M."/>
            <person name="Peters R.J."/>
            <person name="Huang L."/>
            <person name="Gao W."/>
        </authorList>
    </citation>
    <scope>NUCLEOTIDE SEQUENCE [LARGE SCALE GENOMIC DNA]</scope>
    <source>
        <strain evidence="25">cv. XIE 37</strain>
        <tissue evidence="24">Leaf</tissue>
    </source>
</reference>
<evidence type="ECO:0000256" key="9">
    <source>
        <dbReference type="ARBA" id="ARBA00022729"/>
    </source>
</evidence>
<sequence>MMRSRFSLLLISCSLLMCIFVGVCHGGELRKKFYKESCPLAEDIVKNITWTRVANNVTLPSKLLRMHFHDCFVRGCDGSVLIDSTSNNPAEKEAVPNLTLGGFDVIEEAKTQLEKTCPGVVSCADILALAARDAVSFQFNKSMWEVLTGRRDGRISRQSDALANLPTPFFNFTALKQSFSSKGLTVTDLVVLSGGHTIGIGHCNFFSNRLYNFTGKGDQDPSLNSTYAATLKSQCKTLTDNTTFVPMDPGTFLSFDANYYKVLKLNQGLFQSDAALLTNKGASNIVDELASSNKFFTEFAQSIKRMGAIEVLTGSVGEIRKKCVERFTTDMNAHKVVVTGRIEEQKLLKKLRKKTGKRVEIIIHDDKKKKKKKKEGGDNNNNGDDIGGSSKDGNTAMVHDQYCCRESEAIFMMFSDENPNACSIV</sequence>
<dbReference type="AlphaFoldDB" id="A0A7J7CXE4"/>
<gene>
    <name evidence="24" type="ORF">HS088_TW13G01569</name>
</gene>
<dbReference type="InterPro" id="IPR000823">
    <property type="entry name" value="Peroxidase_pln"/>
</dbReference>
<feature type="binding site" evidence="18">
    <location>
        <position position="251"/>
    </location>
    <ligand>
        <name>Ca(2+)</name>
        <dbReference type="ChEBI" id="CHEBI:29108"/>
        <label>2</label>
    </ligand>
</feature>
<feature type="binding site" evidence="18">
    <location>
        <position position="256"/>
    </location>
    <ligand>
        <name>Ca(2+)</name>
        <dbReference type="ChEBI" id="CHEBI:29108"/>
        <label>2</label>
    </ligand>
</feature>
<dbReference type="Gene3D" id="1.10.520.10">
    <property type="match status" value="1"/>
</dbReference>
<dbReference type="Pfam" id="PF00141">
    <property type="entry name" value="peroxidase"/>
    <property type="match status" value="1"/>
</dbReference>
<dbReference type="CDD" id="cd00693">
    <property type="entry name" value="secretory_peroxidase"/>
    <property type="match status" value="1"/>
</dbReference>
<evidence type="ECO:0000256" key="7">
    <source>
        <dbReference type="ARBA" id="ARBA00022617"/>
    </source>
</evidence>
<keyword evidence="10 18" id="KW-0106">Calcium</keyword>
<evidence type="ECO:0000256" key="11">
    <source>
        <dbReference type="ARBA" id="ARBA00023002"/>
    </source>
</evidence>
<feature type="binding site" evidence="18">
    <location>
        <position position="70"/>
    </location>
    <ligand>
        <name>Ca(2+)</name>
        <dbReference type="ChEBI" id="CHEBI:29108"/>
        <label>1</label>
    </ligand>
</feature>
<comment type="cofactor">
    <cofactor evidence="18">
        <name>heme b</name>
        <dbReference type="ChEBI" id="CHEBI:60344"/>
    </cofactor>
    <text evidence="18">Binds 1 heme b (iron(II)-protoporphyrin IX) group per subunit.</text>
</comment>
<keyword evidence="7" id="KW-0349">Heme</keyword>
<keyword evidence="15" id="KW-0376">Hydrogen peroxide</keyword>
<dbReference type="InterPro" id="IPR002016">
    <property type="entry name" value="Haem_peroxidase"/>
</dbReference>
<dbReference type="InterPro" id="IPR010255">
    <property type="entry name" value="Haem_peroxidase_sf"/>
</dbReference>
<protein>
    <recommendedName>
        <fullName evidence="4">peroxidase</fullName>
        <ecNumber evidence="4">1.11.1.7</ecNumber>
    </recommendedName>
</protein>
<feature type="binding site" evidence="18">
    <location>
        <position position="77"/>
    </location>
    <ligand>
        <name>Ca(2+)</name>
        <dbReference type="ChEBI" id="CHEBI:29108"/>
        <label>1</label>
    </ligand>
</feature>
<accession>A0A7J7CXE4</accession>
<dbReference type="EMBL" id="JAAARO010000013">
    <property type="protein sequence ID" value="KAF5738668.1"/>
    <property type="molecule type" value="Genomic_DNA"/>
</dbReference>
<proteinExistence type="inferred from homology"/>
<dbReference type="FunCoup" id="A0A7J7CXE4">
    <property type="interactions" value="183"/>
</dbReference>
<keyword evidence="5" id="KW-0964">Secreted</keyword>
<feature type="binding site" evidence="18">
    <location>
        <position position="73"/>
    </location>
    <ligand>
        <name>Ca(2+)</name>
        <dbReference type="ChEBI" id="CHEBI:29108"/>
        <label>1</label>
    </ligand>
</feature>
<comment type="similarity">
    <text evidence="3">Belongs to the peroxidase family. Ascorbate peroxidase subfamily.</text>
</comment>
<dbReference type="Proteomes" id="UP000593562">
    <property type="component" value="Unassembled WGS sequence"/>
</dbReference>
<feature type="disulfide bond" evidence="20">
    <location>
        <begin position="123"/>
        <end position="323"/>
    </location>
</feature>
<evidence type="ECO:0000256" key="5">
    <source>
        <dbReference type="ARBA" id="ARBA00022525"/>
    </source>
</evidence>
<dbReference type="FunFam" id="1.10.520.10:FF:000001">
    <property type="entry name" value="Peroxidase"/>
    <property type="match status" value="1"/>
</dbReference>
<evidence type="ECO:0000313" key="24">
    <source>
        <dbReference type="EMBL" id="KAF5738668.1"/>
    </source>
</evidence>
<dbReference type="PROSITE" id="PS50873">
    <property type="entry name" value="PEROXIDASE_4"/>
    <property type="match status" value="1"/>
</dbReference>
<dbReference type="GO" id="GO:0140825">
    <property type="term" value="F:lactoperoxidase activity"/>
    <property type="evidence" value="ECO:0007669"/>
    <property type="project" value="UniProtKB-EC"/>
</dbReference>
<evidence type="ECO:0000256" key="21">
    <source>
        <dbReference type="SAM" id="MobiDB-lite"/>
    </source>
</evidence>